<keyword evidence="2" id="KW-0813">Transport</keyword>
<dbReference type="PIRSF" id="PIRSF006603">
    <property type="entry name" value="DinF"/>
    <property type="match status" value="1"/>
</dbReference>
<feature type="transmembrane region" description="Helical" evidence="7">
    <location>
        <begin position="306"/>
        <end position="328"/>
    </location>
</feature>
<feature type="transmembrane region" description="Helical" evidence="7">
    <location>
        <begin position="108"/>
        <end position="132"/>
    </location>
</feature>
<protein>
    <submittedName>
        <fullName evidence="8">MATE family efflux transporter</fullName>
    </submittedName>
</protein>
<sequence length="494" mass="54097">MEVQEPLEMFAPPEAEAAQAIQSNKMGVQPEGRLLFTMSLPVVISMLLQALYNIVDSIFVTRLSEDALTAVSLAYPIQMLMIAVAVGTGVGMNALISRRLGQRRFDEASSAATNGLFVLLLSALAFLLFGLFGVRPFFNAFVADDPEIREMGIEYLTICCTLSFGVFLQIGVERIMQAQGKTVYTMLMQLTGAAINIIFDPILIFGLLGFPRLGVAGAAYATVGGQIVAMLLSFFLLFCTKHDVRIRLRRFRPSGAIIRKIYSVGAPSIVMQAIGTVMTLAMNALLIAYTTTAVAVFGVYFKIQSIVFMPVLGMTSAAMSIIAYNYGARCKRRMLRTWRLTLYASLVIMIVGMLCFQLFPGQIFSLFEASDEALRIGMVALRIISPSFVLAAVGITNSTLFQAVGRGVYSMIMSLLRQLVALVPAALALSLLTHNLDRIWLAFPIAEAFSLAVSLFMLHRVRRTILDQLPALAAPRWRNRATTAQRRHDGATAP</sequence>
<evidence type="ECO:0000256" key="6">
    <source>
        <dbReference type="ARBA" id="ARBA00023136"/>
    </source>
</evidence>
<dbReference type="AlphaFoldDB" id="A0A9D1N3T8"/>
<feature type="transmembrane region" description="Helical" evidence="7">
    <location>
        <begin position="379"/>
        <end position="403"/>
    </location>
</feature>
<reference evidence="8" key="1">
    <citation type="submission" date="2020-10" db="EMBL/GenBank/DDBJ databases">
        <authorList>
            <person name="Gilroy R."/>
        </authorList>
    </citation>
    <scope>NUCLEOTIDE SEQUENCE</scope>
    <source>
        <strain evidence="8">ChiGjej2B2-16831</strain>
    </source>
</reference>
<evidence type="ECO:0000256" key="5">
    <source>
        <dbReference type="ARBA" id="ARBA00022989"/>
    </source>
</evidence>
<evidence type="ECO:0000256" key="4">
    <source>
        <dbReference type="ARBA" id="ARBA00022692"/>
    </source>
</evidence>
<comment type="caution">
    <text evidence="8">The sequence shown here is derived from an EMBL/GenBank/DDBJ whole genome shotgun (WGS) entry which is preliminary data.</text>
</comment>
<dbReference type="GO" id="GO:0042910">
    <property type="term" value="F:xenobiotic transmembrane transporter activity"/>
    <property type="evidence" value="ECO:0007669"/>
    <property type="project" value="InterPro"/>
</dbReference>
<dbReference type="GO" id="GO:0015297">
    <property type="term" value="F:antiporter activity"/>
    <property type="evidence" value="ECO:0007669"/>
    <property type="project" value="InterPro"/>
</dbReference>
<evidence type="ECO:0000256" key="1">
    <source>
        <dbReference type="ARBA" id="ARBA00004651"/>
    </source>
</evidence>
<evidence type="ECO:0000256" key="2">
    <source>
        <dbReference type="ARBA" id="ARBA00022448"/>
    </source>
</evidence>
<feature type="transmembrane region" description="Helical" evidence="7">
    <location>
        <begin position="415"/>
        <end position="433"/>
    </location>
</feature>
<keyword evidence="3" id="KW-1003">Cell membrane</keyword>
<keyword evidence="4 7" id="KW-0812">Transmembrane</keyword>
<dbReference type="PANTHER" id="PTHR43549">
    <property type="entry name" value="MULTIDRUG RESISTANCE PROTEIN YPNP-RELATED"/>
    <property type="match status" value="1"/>
</dbReference>
<evidence type="ECO:0000256" key="3">
    <source>
        <dbReference type="ARBA" id="ARBA00022475"/>
    </source>
</evidence>
<dbReference type="Pfam" id="PF01554">
    <property type="entry name" value="MatE"/>
    <property type="match status" value="2"/>
</dbReference>
<dbReference type="Proteomes" id="UP000824128">
    <property type="component" value="Unassembled WGS sequence"/>
</dbReference>
<dbReference type="GO" id="GO:0005886">
    <property type="term" value="C:plasma membrane"/>
    <property type="evidence" value="ECO:0007669"/>
    <property type="project" value="UniProtKB-SubCell"/>
</dbReference>
<dbReference type="NCBIfam" id="TIGR00797">
    <property type="entry name" value="matE"/>
    <property type="match status" value="1"/>
</dbReference>
<dbReference type="EMBL" id="DVNZ01000140">
    <property type="protein sequence ID" value="HIU94401.1"/>
    <property type="molecule type" value="Genomic_DNA"/>
</dbReference>
<evidence type="ECO:0000313" key="8">
    <source>
        <dbReference type="EMBL" id="HIU94401.1"/>
    </source>
</evidence>
<evidence type="ECO:0000256" key="7">
    <source>
        <dbReference type="SAM" id="Phobius"/>
    </source>
</evidence>
<keyword evidence="6 7" id="KW-0472">Membrane</keyword>
<dbReference type="CDD" id="cd13144">
    <property type="entry name" value="MATE_like_4"/>
    <property type="match status" value="1"/>
</dbReference>
<dbReference type="InterPro" id="IPR048279">
    <property type="entry name" value="MdtK-like"/>
</dbReference>
<comment type="subcellular location">
    <subcellularLocation>
        <location evidence="1">Cell membrane</location>
        <topology evidence="1">Multi-pass membrane protein</topology>
    </subcellularLocation>
</comment>
<keyword evidence="5 7" id="KW-1133">Transmembrane helix</keyword>
<accession>A0A9D1N3T8</accession>
<feature type="transmembrane region" description="Helical" evidence="7">
    <location>
        <begin position="75"/>
        <end position="96"/>
    </location>
</feature>
<reference evidence="8" key="2">
    <citation type="journal article" date="2021" name="PeerJ">
        <title>Extensive microbial diversity within the chicken gut microbiome revealed by metagenomics and culture.</title>
        <authorList>
            <person name="Gilroy R."/>
            <person name="Ravi A."/>
            <person name="Getino M."/>
            <person name="Pursley I."/>
            <person name="Horton D.L."/>
            <person name="Alikhan N.F."/>
            <person name="Baker D."/>
            <person name="Gharbi K."/>
            <person name="Hall N."/>
            <person name="Watson M."/>
            <person name="Adriaenssens E.M."/>
            <person name="Foster-Nyarko E."/>
            <person name="Jarju S."/>
            <person name="Secka A."/>
            <person name="Antonio M."/>
            <person name="Oren A."/>
            <person name="Chaudhuri R.R."/>
            <person name="La Ragione R."/>
            <person name="Hildebrand F."/>
            <person name="Pallen M.J."/>
        </authorList>
    </citation>
    <scope>NUCLEOTIDE SEQUENCE</scope>
    <source>
        <strain evidence="8">ChiGjej2B2-16831</strain>
    </source>
</reference>
<feature type="transmembrane region" description="Helical" evidence="7">
    <location>
        <begin position="184"/>
        <end position="207"/>
    </location>
</feature>
<feature type="transmembrane region" description="Helical" evidence="7">
    <location>
        <begin position="152"/>
        <end position="172"/>
    </location>
</feature>
<gene>
    <name evidence="8" type="ORF">IAD24_04505</name>
</gene>
<evidence type="ECO:0000313" key="9">
    <source>
        <dbReference type="Proteomes" id="UP000824128"/>
    </source>
</evidence>
<proteinExistence type="predicted"/>
<feature type="transmembrane region" description="Helical" evidence="7">
    <location>
        <begin position="439"/>
        <end position="458"/>
    </location>
</feature>
<dbReference type="InterPro" id="IPR052031">
    <property type="entry name" value="Membrane_Transporter-Flippase"/>
</dbReference>
<name>A0A9D1N3T8_9FIRM</name>
<dbReference type="InterPro" id="IPR002528">
    <property type="entry name" value="MATE_fam"/>
</dbReference>
<dbReference type="PANTHER" id="PTHR43549:SF2">
    <property type="entry name" value="MULTIDRUG RESISTANCE PROTEIN NORM-RELATED"/>
    <property type="match status" value="1"/>
</dbReference>
<feature type="transmembrane region" description="Helical" evidence="7">
    <location>
        <begin position="219"/>
        <end position="240"/>
    </location>
</feature>
<feature type="transmembrane region" description="Helical" evidence="7">
    <location>
        <begin position="340"/>
        <end position="359"/>
    </location>
</feature>
<feature type="transmembrane region" description="Helical" evidence="7">
    <location>
        <begin position="34"/>
        <end position="55"/>
    </location>
</feature>
<organism evidence="8 9">
    <name type="scientific">Candidatus Aphodomorpha intestinavium</name>
    <dbReference type="NCBI Taxonomy" id="2840672"/>
    <lineage>
        <taxon>Bacteria</taxon>
        <taxon>Bacillati</taxon>
        <taxon>Bacillota</taxon>
        <taxon>Clostridia</taxon>
        <taxon>Eubacteriales</taxon>
        <taxon>Candidatus Aphodomorpha</taxon>
    </lineage>
</organism>